<dbReference type="AlphaFoldDB" id="A0A4R2P1R9"/>
<proteinExistence type="predicted"/>
<comment type="caution">
    <text evidence="3">The sequence shown here is derived from an EMBL/GenBank/DDBJ whole genome shotgun (WGS) entry which is preliminary data.</text>
</comment>
<evidence type="ECO:0000313" key="3">
    <source>
        <dbReference type="EMBL" id="TCP27615.1"/>
    </source>
</evidence>
<reference evidence="3 4" key="1">
    <citation type="submission" date="2019-03" db="EMBL/GenBank/DDBJ databases">
        <title>Genomic Encyclopedia of Type Strains, Phase IV (KMG-IV): sequencing the most valuable type-strain genomes for metagenomic binning, comparative biology and taxonomic classification.</title>
        <authorList>
            <person name="Goeker M."/>
        </authorList>
    </citation>
    <scope>NUCLEOTIDE SEQUENCE [LARGE SCALE GENOMIC DNA]</scope>
    <source>
        <strain evidence="3 4">DSM 2781</strain>
    </source>
</reference>
<keyword evidence="1" id="KW-0233">DNA recombination</keyword>
<dbReference type="OrthoDB" id="7222937at2"/>
<dbReference type="EMBL" id="SLXL01000001">
    <property type="protein sequence ID" value="TCP27615.1"/>
    <property type="molecule type" value="Genomic_DNA"/>
</dbReference>
<sequence>MGNANSACVDGIERRGRVYYMRIRVPKRYAEVEPRREINRSLKTCDQTEARARFAVAIKALKADWEARLAREEDGSTTNAFSGAISLLEAWDMRYVPMQELVHGSITDLVTRIEKVVNSGVQSALVPAALGVLDYPKIKVSEMPAIVEELKAADIASKNANQLREWRNKYINAAKVFSEVCMDKPVCDITEADAMRFCKYWKARRDGGEVTTNHVNKRIRFMGQIVDAYYWKFDIPKSHRKNPFIGQAIEKIAFDDRTNDGKKLALPVVWVSRLVRGEMLEGLNDEARDITIIAADSGTRQSEIYNLPESDIHLDHPIPHILLQTVRDGEQKRQIKNTASFRPVVLLGASLEAMRRHPRGFPRYRGKGSYSGAVNKYFRENNYFPNPPEGLLLPGGLEAKFSIGSTRHTFEDRMRFAKLTNEERAYLMGHSIGKVRGRPVYGSTPDLRLRALYQEMVSFPTDTWEPRPIEALRKEIDRLAKESGFRV</sequence>
<dbReference type="GO" id="GO:0006310">
    <property type="term" value="P:DNA recombination"/>
    <property type="evidence" value="ECO:0007669"/>
    <property type="project" value="UniProtKB-KW"/>
</dbReference>
<organism evidence="3 4">
    <name type="scientific">Rhodovulum adriaticum</name>
    <name type="common">Rhodopseudomonas adriatica</name>
    <dbReference type="NCBI Taxonomy" id="35804"/>
    <lineage>
        <taxon>Bacteria</taxon>
        <taxon>Pseudomonadati</taxon>
        <taxon>Pseudomonadota</taxon>
        <taxon>Alphaproteobacteria</taxon>
        <taxon>Rhodobacterales</taxon>
        <taxon>Paracoccaceae</taxon>
        <taxon>Rhodovulum</taxon>
    </lineage>
</organism>
<dbReference type="InterPro" id="IPR013762">
    <property type="entry name" value="Integrase-like_cat_sf"/>
</dbReference>
<dbReference type="Gene3D" id="1.10.443.10">
    <property type="entry name" value="Intergrase catalytic core"/>
    <property type="match status" value="1"/>
</dbReference>
<dbReference type="InterPro" id="IPR011010">
    <property type="entry name" value="DNA_brk_join_enz"/>
</dbReference>
<dbReference type="Pfam" id="PF20172">
    <property type="entry name" value="DUF6538"/>
    <property type="match status" value="1"/>
</dbReference>
<keyword evidence="4" id="KW-1185">Reference proteome</keyword>
<evidence type="ECO:0000259" key="2">
    <source>
        <dbReference type="Pfam" id="PF20172"/>
    </source>
</evidence>
<name>A0A4R2P1R9_RHOAD</name>
<dbReference type="GO" id="GO:0015074">
    <property type="term" value="P:DNA integration"/>
    <property type="evidence" value="ECO:0007669"/>
    <property type="project" value="InterPro"/>
</dbReference>
<gene>
    <name evidence="3" type="ORF">EV656_101524</name>
</gene>
<dbReference type="SUPFAM" id="SSF56349">
    <property type="entry name" value="DNA breaking-rejoining enzymes"/>
    <property type="match status" value="1"/>
</dbReference>
<dbReference type="GO" id="GO:0003677">
    <property type="term" value="F:DNA binding"/>
    <property type="evidence" value="ECO:0007669"/>
    <property type="project" value="InterPro"/>
</dbReference>
<accession>A0A4R2P1R9</accession>
<dbReference type="Proteomes" id="UP000295733">
    <property type="component" value="Unassembled WGS sequence"/>
</dbReference>
<feature type="domain" description="DUF6538" evidence="2">
    <location>
        <begin position="12"/>
        <end position="67"/>
    </location>
</feature>
<protein>
    <recommendedName>
        <fullName evidence="2">DUF6538 domain-containing protein</fullName>
    </recommendedName>
</protein>
<dbReference type="RefSeq" id="WP_132599136.1">
    <property type="nucleotide sequence ID" value="NZ_NRRP01000004.1"/>
</dbReference>
<evidence type="ECO:0000256" key="1">
    <source>
        <dbReference type="ARBA" id="ARBA00023172"/>
    </source>
</evidence>
<dbReference type="InterPro" id="IPR046668">
    <property type="entry name" value="DUF6538"/>
</dbReference>
<evidence type="ECO:0000313" key="4">
    <source>
        <dbReference type="Proteomes" id="UP000295733"/>
    </source>
</evidence>